<keyword evidence="2 9" id="KW-0032">Aminotransferase</keyword>
<dbReference type="NCBIfam" id="TIGR01141">
    <property type="entry name" value="hisC"/>
    <property type="match status" value="1"/>
</dbReference>
<evidence type="ECO:0000313" key="9">
    <source>
        <dbReference type="EMBL" id="VAX15625.1"/>
    </source>
</evidence>
<dbReference type="EC" id="2.6.1.9" evidence="9"/>
<comment type="pathway">
    <text evidence="7">Amino-acid biosynthesis.</text>
</comment>
<name>A0A3B1CAD3_9ZZZZ</name>
<evidence type="ECO:0000256" key="6">
    <source>
        <dbReference type="ARBA" id="ARBA00023102"/>
    </source>
</evidence>
<dbReference type="Pfam" id="PF00155">
    <property type="entry name" value="Aminotran_1_2"/>
    <property type="match status" value="1"/>
</dbReference>
<dbReference type="InterPro" id="IPR005861">
    <property type="entry name" value="HisP_aminotrans"/>
</dbReference>
<dbReference type="InterPro" id="IPR015421">
    <property type="entry name" value="PyrdxlP-dep_Trfase_major"/>
</dbReference>
<reference evidence="9" key="1">
    <citation type="submission" date="2018-06" db="EMBL/GenBank/DDBJ databases">
        <authorList>
            <person name="Zhirakovskaya E."/>
        </authorList>
    </citation>
    <scope>NUCLEOTIDE SEQUENCE</scope>
</reference>
<dbReference type="InterPro" id="IPR004839">
    <property type="entry name" value="Aminotransferase_I/II_large"/>
</dbReference>
<evidence type="ECO:0000256" key="2">
    <source>
        <dbReference type="ARBA" id="ARBA00022576"/>
    </source>
</evidence>
<dbReference type="HAMAP" id="MF_01023">
    <property type="entry name" value="HisC_aminotrans_2"/>
    <property type="match status" value="1"/>
</dbReference>
<keyword evidence="5" id="KW-0663">Pyridoxal phosphate</keyword>
<gene>
    <name evidence="9" type="ORF">MNBD_NITROSPINAE01-1041</name>
</gene>
<dbReference type="SUPFAM" id="SSF53383">
    <property type="entry name" value="PLP-dependent transferases"/>
    <property type="match status" value="1"/>
</dbReference>
<proteinExistence type="inferred from homology"/>
<dbReference type="Gene3D" id="3.40.640.10">
    <property type="entry name" value="Type I PLP-dependent aspartate aminotransferase-like (Major domain)"/>
    <property type="match status" value="1"/>
</dbReference>
<evidence type="ECO:0000256" key="7">
    <source>
        <dbReference type="ARBA" id="ARBA00029440"/>
    </source>
</evidence>
<keyword evidence="4 9" id="KW-0808">Transferase</keyword>
<accession>A0A3B1CAD3</accession>
<sequence length="353" mass="39975">MNPSDFVRPRVKQLSAYHVDPIPADVVLDANESSYPLPQKLHERLVVLMAGTELNRYPDPDSTYLKRAIAKKEGARETEILLGNGSDEVIQTLISAVCDPGDKILTMSPTFSMYKQIATYLNVETVEVPLNEKWDIDYHEVLGAIDEHEPKIIFIATPNNPTGGNMHRDSMAAIMNFADGLVVIDEAYVDYSDKTAALLYQERPNVAVLKTLSKVGMAAIRLGYMMADERLIEEVNKTRLPYNINSLTQAVATELLKNWDQLKPMFDATKKERRRVMTALYSVKKITPNHSDANFIFFKLDGNPEEFFNFLLDNGVRIRWFNGNKGLENCFRVTIGRPAENDRFLSALEKLPQ</sequence>
<evidence type="ECO:0000256" key="4">
    <source>
        <dbReference type="ARBA" id="ARBA00022679"/>
    </source>
</evidence>
<dbReference type="EMBL" id="UOGC01000017">
    <property type="protein sequence ID" value="VAX15625.1"/>
    <property type="molecule type" value="Genomic_DNA"/>
</dbReference>
<dbReference type="AlphaFoldDB" id="A0A3B1CAD3"/>
<evidence type="ECO:0000256" key="5">
    <source>
        <dbReference type="ARBA" id="ARBA00022898"/>
    </source>
</evidence>
<protein>
    <submittedName>
        <fullName evidence="9">Histidinol-phosphate aminotransferase</fullName>
        <ecNumber evidence="9">2.6.1.9</ecNumber>
    </submittedName>
</protein>
<comment type="cofactor">
    <cofactor evidence="1">
        <name>pyridoxal 5'-phosphate</name>
        <dbReference type="ChEBI" id="CHEBI:597326"/>
    </cofactor>
</comment>
<dbReference type="InterPro" id="IPR015422">
    <property type="entry name" value="PyrdxlP-dep_Trfase_small"/>
</dbReference>
<dbReference type="Gene3D" id="3.90.1150.10">
    <property type="entry name" value="Aspartate Aminotransferase, domain 1"/>
    <property type="match status" value="1"/>
</dbReference>
<keyword evidence="6" id="KW-0368">Histidine biosynthesis</keyword>
<evidence type="ECO:0000256" key="1">
    <source>
        <dbReference type="ARBA" id="ARBA00001933"/>
    </source>
</evidence>
<dbReference type="CDD" id="cd00609">
    <property type="entry name" value="AAT_like"/>
    <property type="match status" value="1"/>
</dbReference>
<dbReference type="GO" id="GO:0004400">
    <property type="term" value="F:histidinol-phosphate transaminase activity"/>
    <property type="evidence" value="ECO:0007669"/>
    <property type="project" value="UniProtKB-EC"/>
</dbReference>
<evidence type="ECO:0000259" key="8">
    <source>
        <dbReference type="Pfam" id="PF00155"/>
    </source>
</evidence>
<organism evidence="9">
    <name type="scientific">hydrothermal vent metagenome</name>
    <dbReference type="NCBI Taxonomy" id="652676"/>
    <lineage>
        <taxon>unclassified sequences</taxon>
        <taxon>metagenomes</taxon>
        <taxon>ecological metagenomes</taxon>
    </lineage>
</organism>
<feature type="domain" description="Aminotransferase class I/classII large" evidence="8">
    <location>
        <begin position="26"/>
        <end position="348"/>
    </location>
</feature>
<dbReference type="InterPro" id="IPR015424">
    <property type="entry name" value="PyrdxlP-dep_Trfase"/>
</dbReference>
<dbReference type="GO" id="GO:0030170">
    <property type="term" value="F:pyridoxal phosphate binding"/>
    <property type="evidence" value="ECO:0007669"/>
    <property type="project" value="InterPro"/>
</dbReference>
<evidence type="ECO:0000256" key="3">
    <source>
        <dbReference type="ARBA" id="ARBA00022605"/>
    </source>
</evidence>
<dbReference type="PANTHER" id="PTHR42885:SF2">
    <property type="entry name" value="HISTIDINOL-PHOSPHATE AMINOTRANSFERASE"/>
    <property type="match status" value="1"/>
</dbReference>
<dbReference type="GO" id="GO:0000105">
    <property type="term" value="P:L-histidine biosynthetic process"/>
    <property type="evidence" value="ECO:0007669"/>
    <property type="project" value="UniProtKB-KW"/>
</dbReference>
<dbReference type="PANTHER" id="PTHR42885">
    <property type="entry name" value="HISTIDINOL-PHOSPHATE AMINOTRANSFERASE-RELATED"/>
    <property type="match status" value="1"/>
</dbReference>
<keyword evidence="3" id="KW-0028">Amino-acid biosynthesis</keyword>